<evidence type="ECO:0000256" key="1">
    <source>
        <dbReference type="SAM" id="MobiDB-lite"/>
    </source>
</evidence>
<protein>
    <submittedName>
        <fullName evidence="2">Uncharacterized protein</fullName>
    </submittedName>
</protein>
<dbReference type="RefSeq" id="XP_053578708.1">
    <property type="nucleotide sequence ID" value="XM_053735142.1"/>
</dbReference>
<gene>
    <name evidence="2" type="ORF">GCK72_022942</name>
</gene>
<evidence type="ECO:0000313" key="3">
    <source>
        <dbReference type="Proteomes" id="UP000483820"/>
    </source>
</evidence>
<organism evidence="2 3">
    <name type="scientific">Caenorhabditis remanei</name>
    <name type="common">Caenorhabditis vulgaris</name>
    <dbReference type="NCBI Taxonomy" id="31234"/>
    <lineage>
        <taxon>Eukaryota</taxon>
        <taxon>Metazoa</taxon>
        <taxon>Ecdysozoa</taxon>
        <taxon>Nematoda</taxon>
        <taxon>Chromadorea</taxon>
        <taxon>Rhabditida</taxon>
        <taxon>Rhabditina</taxon>
        <taxon>Rhabditomorpha</taxon>
        <taxon>Rhabditoidea</taxon>
        <taxon>Rhabditidae</taxon>
        <taxon>Peloderinae</taxon>
        <taxon>Caenorhabditis</taxon>
    </lineage>
</organism>
<dbReference type="GeneID" id="9798401"/>
<sequence>MCFDVSAAEIRQMTDVKSQMTLSANSLSAPKSDPSAKMSLSMDDDKLTSGSQQKPKPDVEVVPKDTDLDHFFETGRPKAINPGSHAQVKAVMTEGVIMSRYSPAARTNYSVKTNSARHREKLASAINLDDDSSVEDEDEMDDEEETEGEEDVEEDELEGKEVMTADDSMEDEKPSNDGENLMLQYKAEETDENYKAHIPTLCTTFSDKADTIFSQMTLQIPPMVKPVKRLCAKPAASEESGQHHCKNLYRKRTQDQTNPSFHNYDVRRQGSSSLFIPKETLAHQKLIQELSKSAHHKKVGYTMASSTNLKGELSKFGEKSITLQCPNEYETATCPSRQISELQSDECHRSFIQELALNWLIDTIFPRIYGAKPYDKTYLLGDCERIAPCSMRIQRELTYSNCALIVRLQPRDVCTNVDWPESLHER</sequence>
<dbReference type="CTD" id="9798401"/>
<dbReference type="AlphaFoldDB" id="A0A6A5FVD6"/>
<reference evidence="2 3" key="1">
    <citation type="submission" date="2019-12" db="EMBL/GenBank/DDBJ databases">
        <title>Chromosome-level assembly of the Caenorhabditis remanei genome.</title>
        <authorList>
            <person name="Teterina A.A."/>
            <person name="Willis J.H."/>
            <person name="Phillips P.C."/>
        </authorList>
    </citation>
    <scope>NUCLEOTIDE SEQUENCE [LARGE SCALE GENOMIC DNA]</scope>
    <source>
        <strain evidence="2 3">PX506</strain>
        <tissue evidence="2">Whole organism</tissue>
    </source>
</reference>
<feature type="region of interest" description="Disordered" evidence="1">
    <location>
        <begin position="17"/>
        <end position="64"/>
    </location>
</feature>
<comment type="caution">
    <text evidence="2">The sequence shown here is derived from an EMBL/GenBank/DDBJ whole genome shotgun (WGS) entry which is preliminary data.</text>
</comment>
<feature type="compositionally biased region" description="Acidic residues" evidence="1">
    <location>
        <begin position="128"/>
        <end position="158"/>
    </location>
</feature>
<evidence type="ECO:0000313" key="2">
    <source>
        <dbReference type="EMBL" id="KAF1746486.1"/>
    </source>
</evidence>
<feature type="region of interest" description="Disordered" evidence="1">
    <location>
        <begin position="123"/>
        <end position="178"/>
    </location>
</feature>
<dbReference type="Proteomes" id="UP000483820">
    <property type="component" value="Chromosome X"/>
</dbReference>
<feature type="compositionally biased region" description="Polar residues" evidence="1">
    <location>
        <begin position="17"/>
        <end position="29"/>
    </location>
</feature>
<dbReference type="EMBL" id="WUAV01000006">
    <property type="protein sequence ID" value="KAF1746486.1"/>
    <property type="molecule type" value="Genomic_DNA"/>
</dbReference>
<dbReference type="KEGG" id="crq:GCK72_022942"/>
<feature type="compositionally biased region" description="Basic and acidic residues" evidence="1">
    <location>
        <begin position="55"/>
        <end position="64"/>
    </location>
</feature>
<proteinExistence type="predicted"/>
<accession>A0A6A5FVD6</accession>
<name>A0A6A5FVD6_CAERE</name>